<evidence type="ECO:0000313" key="3">
    <source>
        <dbReference type="Proteomes" id="UP000619260"/>
    </source>
</evidence>
<reference evidence="2" key="1">
    <citation type="submission" date="2021-01" db="EMBL/GenBank/DDBJ databases">
        <title>Whole genome shotgun sequence of Virgisporangium aliadipatigenens NBRC 105644.</title>
        <authorList>
            <person name="Komaki H."/>
            <person name="Tamura T."/>
        </authorList>
    </citation>
    <scope>NUCLEOTIDE SEQUENCE</scope>
    <source>
        <strain evidence="2">NBRC 105644</strain>
    </source>
</reference>
<dbReference type="Proteomes" id="UP000619260">
    <property type="component" value="Unassembled WGS sequence"/>
</dbReference>
<sequence length="178" mass="19591">MGSVDFEAYARTAVDVVNSPLADMSDLENLFGSESWQVSEMTERDLVILKRAQKKLREVFAHGSAGHDNEAVEGLNALLVAYPVQPRISGHDRNDWHMHVTGRGASVSAEYIAGAVWGLAVWLCQYGSPRFGLCADERCGNVYLDTSSNCCRRFCSERCATRSHVAAHRARKKAAVMA</sequence>
<dbReference type="InterPro" id="IPR021005">
    <property type="entry name" value="Znf_CGNR"/>
</dbReference>
<keyword evidence="3" id="KW-1185">Reference proteome</keyword>
<comment type="caution">
    <text evidence="2">The sequence shown here is derived from an EMBL/GenBank/DDBJ whole genome shotgun (WGS) entry which is preliminary data.</text>
</comment>
<protein>
    <recommendedName>
        <fullName evidence="1">Zinc finger CGNR domain-containing protein</fullName>
    </recommendedName>
</protein>
<feature type="domain" description="Zinc finger CGNR" evidence="1">
    <location>
        <begin position="130"/>
        <end position="172"/>
    </location>
</feature>
<dbReference type="PANTHER" id="PTHR35525">
    <property type="entry name" value="BLL6575 PROTEIN"/>
    <property type="match status" value="1"/>
</dbReference>
<dbReference type="SUPFAM" id="SSF160904">
    <property type="entry name" value="Jann2411-like"/>
    <property type="match status" value="1"/>
</dbReference>
<dbReference type="PANTHER" id="PTHR35525:SF3">
    <property type="entry name" value="BLL6575 PROTEIN"/>
    <property type="match status" value="1"/>
</dbReference>
<accession>A0A8J4DRY0</accession>
<dbReference type="InterPro" id="IPR023286">
    <property type="entry name" value="ABATE_dom_sf"/>
</dbReference>
<dbReference type="Pfam" id="PF07336">
    <property type="entry name" value="ABATE"/>
    <property type="match status" value="1"/>
</dbReference>
<dbReference type="AlphaFoldDB" id="A0A8J4DRY0"/>
<dbReference type="InterPro" id="IPR010852">
    <property type="entry name" value="ABATE"/>
</dbReference>
<evidence type="ECO:0000259" key="1">
    <source>
        <dbReference type="Pfam" id="PF11706"/>
    </source>
</evidence>
<organism evidence="2 3">
    <name type="scientific">Virgisporangium aliadipatigenens</name>
    <dbReference type="NCBI Taxonomy" id="741659"/>
    <lineage>
        <taxon>Bacteria</taxon>
        <taxon>Bacillati</taxon>
        <taxon>Actinomycetota</taxon>
        <taxon>Actinomycetes</taxon>
        <taxon>Micromonosporales</taxon>
        <taxon>Micromonosporaceae</taxon>
        <taxon>Virgisporangium</taxon>
    </lineage>
</organism>
<evidence type="ECO:0000313" key="2">
    <source>
        <dbReference type="EMBL" id="GIJ48595.1"/>
    </source>
</evidence>
<gene>
    <name evidence="2" type="ORF">Val02_54810</name>
</gene>
<proteinExistence type="predicted"/>
<dbReference type="EMBL" id="BOPF01000021">
    <property type="protein sequence ID" value="GIJ48595.1"/>
    <property type="molecule type" value="Genomic_DNA"/>
</dbReference>
<dbReference type="Pfam" id="PF11706">
    <property type="entry name" value="zf-CGNR"/>
    <property type="match status" value="1"/>
</dbReference>
<dbReference type="Gene3D" id="1.10.3300.10">
    <property type="entry name" value="Jann2411-like domain"/>
    <property type="match status" value="1"/>
</dbReference>
<name>A0A8J4DRY0_9ACTN</name>